<feature type="domain" description="Rrn9" evidence="2">
    <location>
        <begin position="152"/>
        <end position="217"/>
    </location>
</feature>
<feature type="region of interest" description="Disordered" evidence="1">
    <location>
        <begin position="347"/>
        <end position="433"/>
    </location>
</feature>
<sequence>MSSVSGDQSSQFIPPQSGQPYRSLFGGSSSHDVADLGPLSQPQRDAAFDQHPHNAVTEDGPLVDNGFSDEDADYIGSDGDFSGDAGYFDSDDGGNSVTQDDIPSIHGKYQKKSTQEPNSPPSSPSYRPNRFRGLESTWRKLTAGDRQIADALENLRARDLAAHLFNAYALRVRAGEIARRAAGNEEQLDPLEAFAPPKWWTAWPLPANEVLRGSEHFRRREGENRTRKMPHDPPPSADLEESIIAVMLKSAKERYESRPWDSENHSLCSVASQEYTLKDIQEDTQDDSSGRDESMKIEPDSGDERPLRPVMQADDEISRLQLRPLTRNIITQLDRLLMGLHHARKGVVEDSSDSEWQTDTESIVSGMSSPQKRRASRLSERSQSRGRKRTCKSIRVPRSGDSMGLGSVPNSLPQSRASTCSRGRSVGSKSSMRSASRVLPGVRDWSEVLGVASMVGFPPTVVMRTAQRCATLFGEDMVFRTFTEEALQTEEEDEEESEEEYQEEDEEEEEGGVDAAVWEYAKSESREPESSLPLPPPERERSRSRATSRAASAKVGSNSRPTSRATLRAASRATSPTLNVNEEEVSQPKGKGPHRKKDIICPIKTCPRHEDGFSRRWNLNKHIKSMHPWYRKSTDAKSPGAMQTEDESDAE</sequence>
<feature type="region of interest" description="Disordered" evidence="1">
    <location>
        <begin position="214"/>
        <end position="240"/>
    </location>
</feature>
<organism evidence="4 5">
    <name type="scientific">Aspergillus tanneri</name>
    <dbReference type="NCBI Taxonomy" id="1220188"/>
    <lineage>
        <taxon>Eukaryota</taxon>
        <taxon>Fungi</taxon>
        <taxon>Dikarya</taxon>
        <taxon>Ascomycota</taxon>
        <taxon>Pezizomycotina</taxon>
        <taxon>Eurotiomycetes</taxon>
        <taxon>Eurotiomycetidae</taxon>
        <taxon>Eurotiales</taxon>
        <taxon>Aspergillaceae</taxon>
        <taxon>Aspergillus</taxon>
        <taxon>Aspergillus subgen. Circumdati</taxon>
    </lineage>
</organism>
<feature type="compositionally biased region" description="Acidic residues" evidence="1">
    <location>
        <begin position="487"/>
        <end position="512"/>
    </location>
</feature>
<evidence type="ECO:0000313" key="6">
    <source>
        <dbReference type="Proteomes" id="UP000324241"/>
    </source>
</evidence>
<dbReference type="EMBL" id="SOSA01000012">
    <property type="protein sequence ID" value="THC99749.1"/>
    <property type="molecule type" value="Genomic_DNA"/>
</dbReference>
<name>A0A4S3JW98_9EURO</name>
<feature type="region of interest" description="Disordered" evidence="1">
    <location>
        <begin position="487"/>
        <end position="600"/>
    </location>
</feature>
<evidence type="ECO:0000313" key="3">
    <source>
        <dbReference type="EMBL" id="KAA8649023.1"/>
    </source>
</evidence>
<gene>
    <name evidence="3" type="ORF">ATNIH1004_004914</name>
    <name evidence="4" type="ORF">EYZ11_000799</name>
</gene>
<dbReference type="InterPro" id="IPR019622">
    <property type="entry name" value="Rrn9_dom"/>
</dbReference>
<dbReference type="OrthoDB" id="5412288at2759"/>
<feature type="compositionally biased region" description="Basic and acidic residues" evidence="1">
    <location>
        <begin position="214"/>
        <end position="231"/>
    </location>
</feature>
<dbReference type="Proteomes" id="UP000308092">
    <property type="component" value="Unassembled WGS sequence"/>
</dbReference>
<evidence type="ECO:0000313" key="5">
    <source>
        <dbReference type="Proteomes" id="UP000308092"/>
    </source>
</evidence>
<evidence type="ECO:0000259" key="2">
    <source>
        <dbReference type="Pfam" id="PF10680"/>
    </source>
</evidence>
<feature type="compositionally biased region" description="Low complexity" evidence="1">
    <location>
        <begin position="545"/>
        <end position="577"/>
    </location>
</feature>
<keyword evidence="5" id="KW-1185">Reference proteome</keyword>
<dbReference type="VEuPathDB" id="FungiDB:EYZ11_000799"/>
<reference evidence="4 5" key="1">
    <citation type="submission" date="2019-03" db="EMBL/GenBank/DDBJ databases">
        <title>The genome sequence of a newly discovered highly antifungal drug resistant Aspergillus species, Aspergillus tanneri NIH 1004.</title>
        <authorList>
            <person name="Mounaud S."/>
            <person name="Singh I."/>
            <person name="Joardar V."/>
            <person name="Pakala S."/>
            <person name="Pakala S."/>
            <person name="Venepally P."/>
            <person name="Hoover J."/>
            <person name="Nierman W."/>
            <person name="Chung J."/>
            <person name="Losada L."/>
        </authorList>
    </citation>
    <scope>NUCLEOTIDE SEQUENCE [LARGE SCALE GENOMIC DNA]</scope>
    <source>
        <strain evidence="4 5">NIH1004</strain>
    </source>
</reference>
<dbReference type="Proteomes" id="UP000324241">
    <property type="component" value="Unassembled WGS sequence"/>
</dbReference>
<comment type="caution">
    <text evidence="4">The sequence shown here is derived from an EMBL/GenBank/DDBJ whole genome shotgun (WGS) entry which is preliminary data.</text>
</comment>
<accession>A0A4S3JW98</accession>
<evidence type="ECO:0000313" key="4">
    <source>
        <dbReference type="EMBL" id="THC99749.1"/>
    </source>
</evidence>
<dbReference type="RefSeq" id="XP_033428384.1">
    <property type="nucleotide sequence ID" value="XM_033569578.1"/>
</dbReference>
<reference evidence="3 6" key="2">
    <citation type="submission" date="2019-08" db="EMBL/GenBank/DDBJ databases">
        <title>The genome sequence of a newly discovered highly antifungal drug resistant Aspergillus species, Aspergillus tanneri NIH 1004.</title>
        <authorList>
            <person name="Mounaud S."/>
            <person name="Singh I."/>
            <person name="Joardar V."/>
            <person name="Pakala S."/>
            <person name="Pakala S."/>
            <person name="Venepally P."/>
            <person name="Chung J.K."/>
            <person name="Losada L."/>
            <person name="Nierman W.C."/>
        </authorList>
    </citation>
    <scope>NUCLEOTIDE SEQUENCE [LARGE SCALE GENOMIC DNA]</scope>
    <source>
        <strain evidence="3 6">NIH1004</strain>
    </source>
</reference>
<feature type="compositionally biased region" description="Polar residues" evidence="1">
    <location>
        <begin position="359"/>
        <end position="370"/>
    </location>
</feature>
<protein>
    <recommendedName>
        <fullName evidence="2">Rrn9 domain-containing protein</fullName>
    </recommendedName>
</protein>
<feature type="region of interest" description="Disordered" evidence="1">
    <location>
        <begin position="273"/>
        <end position="309"/>
    </location>
</feature>
<dbReference type="AlphaFoldDB" id="A0A4S3JW98"/>
<feature type="compositionally biased region" description="Polar residues" evidence="1">
    <location>
        <begin position="408"/>
        <end position="433"/>
    </location>
</feature>
<evidence type="ECO:0000256" key="1">
    <source>
        <dbReference type="SAM" id="MobiDB-lite"/>
    </source>
</evidence>
<feature type="compositionally biased region" description="Basic and acidic residues" evidence="1">
    <location>
        <begin position="288"/>
        <end position="307"/>
    </location>
</feature>
<dbReference type="GeneID" id="54327616"/>
<dbReference type="EMBL" id="QUQM01000003">
    <property type="protein sequence ID" value="KAA8649023.1"/>
    <property type="molecule type" value="Genomic_DNA"/>
</dbReference>
<feature type="compositionally biased region" description="Polar residues" evidence="1">
    <location>
        <begin position="1"/>
        <end position="31"/>
    </location>
</feature>
<dbReference type="STRING" id="1220188.A0A4S3JW98"/>
<feature type="region of interest" description="Disordered" evidence="1">
    <location>
        <begin position="1"/>
        <end position="130"/>
    </location>
</feature>
<feature type="region of interest" description="Disordered" evidence="1">
    <location>
        <begin position="630"/>
        <end position="651"/>
    </location>
</feature>
<dbReference type="Pfam" id="PF10680">
    <property type="entry name" value="RRN9"/>
    <property type="match status" value="1"/>
</dbReference>
<proteinExistence type="predicted"/>